<name>A0A151U0I8_CAJCA</name>
<sequence>MDILGPFPPAKDQLKFLLVAIDYFTKWIEACPLAKITTENVRKFTWKNIICRFRIPHALVTDNGRQFIAQEFKDFLRDLGIKHLSTSMEHPQTNDQAEAANEAILRELNKRLRNAKGKWSDGLPSILWVYHCTPPVKHTRDALQDDLRS</sequence>
<dbReference type="Gene3D" id="3.30.420.10">
    <property type="entry name" value="Ribonuclease H-like superfamily/Ribonuclease H"/>
    <property type="match status" value="1"/>
</dbReference>
<dbReference type="InterPro" id="IPR012337">
    <property type="entry name" value="RNaseH-like_sf"/>
</dbReference>
<evidence type="ECO:0000259" key="1">
    <source>
        <dbReference type="PROSITE" id="PS50994"/>
    </source>
</evidence>
<proteinExistence type="predicted"/>
<dbReference type="GO" id="GO:0003676">
    <property type="term" value="F:nucleic acid binding"/>
    <property type="evidence" value="ECO:0007669"/>
    <property type="project" value="InterPro"/>
</dbReference>
<dbReference type="PANTHER" id="PTHR37984:SF5">
    <property type="entry name" value="PROTEIN NYNRIN-LIKE"/>
    <property type="match status" value="1"/>
</dbReference>
<dbReference type="Proteomes" id="UP000075243">
    <property type="component" value="Chromosome 2"/>
</dbReference>
<dbReference type="InterPro" id="IPR050951">
    <property type="entry name" value="Retrovirus_Pol_polyprotein"/>
</dbReference>
<dbReference type="EMBL" id="CM003604">
    <property type="protein sequence ID" value="KYP72826.1"/>
    <property type="molecule type" value="Genomic_DNA"/>
</dbReference>
<dbReference type="InterPro" id="IPR036397">
    <property type="entry name" value="RNaseH_sf"/>
</dbReference>
<dbReference type="PANTHER" id="PTHR37984">
    <property type="entry name" value="PROTEIN CBG26694"/>
    <property type="match status" value="1"/>
</dbReference>
<dbReference type="Gramene" id="C.cajan_05297.t">
    <property type="protein sequence ID" value="C.cajan_05297.t.cds1"/>
    <property type="gene ID" value="C.cajan_05297"/>
</dbReference>
<dbReference type="SUPFAM" id="SSF53098">
    <property type="entry name" value="Ribonuclease H-like"/>
    <property type="match status" value="1"/>
</dbReference>
<dbReference type="GO" id="GO:0015074">
    <property type="term" value="P:DNA integration"/>
    <property type="evidence" value="ECO:0007669"/>
    <property type="project" value="InterPro"/>
</dbReference>
<evidence type="ECO:0000313" key="3">
    <source>
        <dbReference type="Proteomes" id="UP000075243"/>
    </source>
</evidence>
<dbReference type="AlphaFoldDB" id="A0A151U0I8"/>
<reference evidence="2 3" key="1">
    <citation type="journal article" date="2012" name="Nat. Biotechnol.">
        <title>Draft genome sequence of pigeonpea (Cajanus cajan), an orphan legume crop of resource-poor farmers.</title>
        <authorList>
            <person name="Varshney R.K."/>
            <person name="Chen W."/>
            <person name="Li Y."/>
            <person name="Bharti A.K."/>
            <person name="Saxena R.K."/>
            <person name="Schlueter J.A."/>
            <person name="Donoghue M.T."/>
            <person name="Azam S."/>
            <person name="Fan G."/>
            <person name="Whaley A.M."/>
            <person name="Farmer A.D."/>
            <person name="Sheridan J."/>
            <person name="Iwata A."/>
            <person name="Tuteja R."/>
            <person name="Penmetsa R.V."/>
            <person name="Wu W."/>
            <person name="Upadhyaya H.D."/>
            <person name="Yang S.P."/>
            <person name="Shah T."/>
            <person name="Saxena K.B."/>
            <person name="Michael T."/>
            <person name="McCombie W.R."/>
            <person name="Yang B."/>
            <person name="Zhang G."/>
            <person name="Yang H."/>
            <person name="Wang J."/>
            <person name="Spillane C."/>
            <person name="Cook D.R."/>
            <person name="May G.D."/>
            <person name="Xu X."/>
            <person name="Jackson S.A."/>
        </authorList>
    </citation>
    <scope>NUCLEOTIDE SEQUENCE [LARGE SCALE GENOMIC DNA]</scope>
    <source>
        <strain evidence="3">cv. Asha</strain>
    </source>
</reference>
<accession>A0A151U0I8</accession>
<evidence type="ECO:0000313" key="2">
    <source>
        <dbReference type="EMBL" id="KYP72826.1"/>
    </source>
</evidence>
<keyword evidence="3" id="KW-1185">Reference proteome</keyword>
<dbReference type="PROSITE" id="PS50994">
    <property type="entry name" value="INTEGRASE"/>
    <property type="match status" value="1"/>
</dbReference>
<protein>
    <submittedName>
        <fullName evidence="2">Pol polyprotein</fullName>
    </submittedName>
</protein>
<organism evidence="2 3">
    <name type="scientific">Cajanus cajan</name>
    <name type="common">Pigeon pea</name>
    <name type="synonym">Cajanus indicus</name>
    <dbReference type="NCBI Taxonomy" id="3821"/>
    <lineage>
        <taxon>Eukaryota</taxon>
        <taxon>Viridiplantae</taxon>
        <taxon>Streptophyta</taxon>
        <taxon>Embryophyta</taxon>
        <taxon>Tracheophyta</taxon>
        <taxon>Spermatophyta</taxon>
        <taxon>Magnoliopsida</taxon>
        <taxon>eudicotyledons</taxon>
        <taxon>Gunneridae</taxon>
        <taxon>Pentapetalae</taxon>
        <taxon>rosids</taxon>
        <taxon>fabids</taxon>
        <taxon>Fabales</taxon>
        <taxon>Fabaceae</taxon>
        <taxon>Papilionoideae</taxon>
        <taxon>50 kb inversion clade</taxon>
        <taxon>NPAAA clade</taxon>
        <taxon>indigoferoid/millettioid clade</taxon>
        <taxon>Phaseoleae</taxon>
        <taxon>Cajanus</taxon>
    </lineage>
</organism>
<dbReference type="InterPro" id="IPR001584">
    <property type="entry name" value="Integrase_cat-core"/>
</dbReference>
<feature type="domain" description="Integrase catalytic" evidence="1">
    <location>
        <begin position="1"/>
        <end position="149"/>
    </location>
</feature>
<dbReference type="Pfam" id="PF00665">
    <property type="entry name" value="rve"/>
    <property type="match status" value="1"/>
</dbReference>
<gene>
    <name evidence="2" type="ORF">KK1_005429</name>
</gene>